<dbReference type="AlphaFoldDB" id="V2WVF2"/>
<dbReference type="Pfam" id="PF00201">
    <property type="entry name" value="UDPGT"/>
    <property type="match status" value="1"/>
</dbReference>
<dbReference type="PANTHER" id="PTHR48045:SF31">
    <property type="entry name" value="UDP-GLYCOSYLTRANSFERASE 76B1-LIKE"/>
    <property type="match status" value="1"/>
</dbReference>
<reference evidence="2 3" key="1">
    <citation type="journal article" date="2014" name="BMC Genomics">
        <title>Genome and secretome analysis of the hemibiotrophic fungal pathogen, Moniliophthora roreri, which causes frosty pod rot disease of cacao: mechanisms of the biotrophic and necrotrophic phases.</title>
        <authorList>
            <person name="Meinhardt L.W."/>
            <person name="Costa G.G.L."/>
            <person name="Thomazella D.P.T."/>
            <person name="Teixeira P.J.P.L."/>
            <person name="Carazzolle M.F."/>
            <person name="Schuster S.C."/>
            <person name="Carlson J.E."/>
            <person name="Guiltinan M.J."/>
            <person name="Mieczkowski P."/>
            <person name="Farmer A."/>
            <person name="Ramaraj T."/>
            <person name="Crozier J."/>
            <person name="Davis R.E."/>
            <person name="Shao J."/>
            <person name="Melnick R.L."/>
            <person name="Pereira G.A.G."/>
            <person name="Bailey B.A."/>
        </authorList>
    </citation>
    <scope>NUCLEOTIDE SEQUENCE [LARGE SCALE GENOMIC DNA]</scope>
    <source>
        <strain evidence="2 3">MCA 2997</strain>
    </source>
</reference>
<dbReference type="GO" id="GO:0008194">
    <property type="term" value="F:UDP-glycosyltransferase activity"/>
    <property type="evidence" value="ECO:0007669"/>
    <property type="project" value="InterPro"/>
</dbReference>
<sequence length="283" mass="31530">MATITAISQPFVTECEGIICTSSSVLEPETNAAGKKIWESAGKKWFTAFPVTLSEKAESQKSDGEIFAFLDRMQSRFGKHCLIYVSFGSVTWPAETDKLFAVLETLVKNDTPFILAHPDVPELPTDIRSLIDGSEIAMALSWAPQQEILAHKVTGWFMTHGGWNSTQEGIMARVPMIFWPYSADQPVNAGILVLNHKAALELIEVRTTEWGQRKPYRELEVPPTYTTKAVRAEVGRLLERLKGPGGQVVRENALALGDKVNKLWEQDGESRKELLDFLSTFCS</sequence>
<evidence type="ECO:0000313" key="2">
    <source>
        <dbReference type="EMBL" id="ESK84145.1"/>
    </source>
</evidence>
<dbReference type="Gene3D" id="3.40.50.2000">
    <property type="entry name" value="Glycogen Phosphorylase B"/>
    <property type="match status" value="1"/>
</dbReference>
<dbReference type="SUPFAM" id="SSF53756">
    <property type="entry name" value="UDP-Glycosyltransferase/glycogen phosphorylase"/>
    <property type="match status" value="1"/>
</dbReference>
<protein>
    <submittedName>
        <fullName evidence="2">Glycosyltransferase family 1 protein</fullName>
    </submittedName>
</protein>
<dbReference type="CDD" id="cd03784">
    <property type="entry name" value="GT1_Gtf-like"/>
    <property type="match status" value="1"/>
</dbReference>
<evidence type="ECO:0000313" key="3">
    <source>
        <dbReference type="Proteomes" id="UP000017559"/>
    </source>
</evidence>
<organism evidence="2 3">
    <name type="scientific">Moniliophthora roreri (strain MCA 2997)</name>
    <name type="common">Cocoa frosty pod rot fungus</name>
    <name type="synonym">Crinipellis roreri</name>
    <dbReference type="NCBI Taxonomy" id="1381753"/>
    <lineage>
        <taxon>Eukaryota</taxon>
        <taxon>Fungi</taxon>
        <taxon>Dikarya</taxon>
        <taxon>Basidiomycota</taxon>
        <taxon>Agaricomycotina</taxon>
        <taxon>Agaricomycetes</taxon>
        <taxon>Agaricomycetidae</taxon>
        <taxon>Agaricales</taxon>
        <taxon>Marasmiineae</taxon>
        <taxon>Marasmiaceae</taxon>
        <taxon>Moniliophthora</taxon>
    </lineage>
</organism>
<dbReference type="HOGENOM" id="CLU_001724_12_0_1"/>
<proteinExistence type="predicted"/>
<keyword evidence="1" id="KW-0808">Transferase</keyword>
<dbReference type="EMBL" id="AWSO01001361">
    <property type="protein sequence ID" value="ESK84145.1"/>
    <property type="molecule type" value="Genomic_DNA"/>
</dbReference>
<accession>V2WVF2</accession>
<name>V2WVF2_MONRO</name>
<gene>
    <name evidence="2" type="ORF">Moror_17014</name>
</gene>
<dbReference type="InterPro" id="IPR002213">
    <property type="entry name" value="UDP_glucos_trans"/>
</dbReference>
<dbReference type="PANTHER" id="PTHR48045">
    <property type="entry name" value="UDP-GLYCOSYLTRANSFERASE 72B1"/>
    <property type="match status" value="1"/>
</dbReference>
<dbReference type="KEGG" id="mrr:Moror_17014"/>
<dbReference type="OrthoDB" id="5835829at2759"/>
<keyword evidence="3" id="KW-1185">Reference proteome</keyword>
<dbReference type="Proteomes" id="UP000017559">
    <property type="component" value="Unassembled WGS sequence"/>
</dbReference>
<evidence type="ECO:0000256" key="1">
    <source>
        <dbReference type="ARBA" id="ARBA00022679"/>
    </source>
</evidence>
<comment type="caution">
    <text evidence="2">The sequence shown here is derived from an EMBL/GenBank/DDBJ whole genome shotgun (WGS) entry which is preliminary data.</text>
</comment>